<keyword evidence="3" id="KW-1185">Reference proteome</keyword>
<dbReference type="NCBIfam" id="TIGR04131">
    <property type="entry name" value="Bac_Flav_CTERM"/>
    <property type="match status" value="1"/>
</dbReference>
<dbReference type="EMBL" id="CP042435">
    <property type="protein sequence ID" value="QEC68475.1"/>
    <property type="molecule type" value="Genomic_DNA"/>
</dbReference>
<dbReference type="Pfam" id="PF13585">
    <property type="entry name" value="CHU_C"/>
    <property type="match status" value="1"/>
</dbReference>
<feature type="signal peptide" evidence="1">
    <location>
        <begin position="1"/>
        <end position="20"/>
    </location>
</feature>
<dbReference type="RefSeq" id="WP_147190517.1">
    <property type="nucleotide sequence ID" value="NZ_CP042435.1"/>
</dbReference>
<evidence type="ECO:0000313" key="2">
    <source>
        <dbReference type="EMBL" id="QEC68475.1"/>
    </source>
</evidence>
<protein>
    <submittedName>
        <fullName evidence="2">Gliding motility-associated C-terminal domain-containing protein</fullName>
    </submittedName>
</protein>
<sequence length="647" mass="70457">MKYSILFAGLLFCFAIKATAQLCNGNLGDPILNMTFGAKGFVMPKNTTTFEQAGGCPNKGQFVISSFLFGCGSNNDHSWIKMIGDHTRDLDGNYMLINAESTPGTIYTDTAKDLCDNTNYVFTAWVSNAMQNFTCGGNPVLANLTFTVKKLDGTVLSTSSTGDIPVADDRIWKQYGLAFTTPANTPEVIVSITTNPTYGCGSGFVIDDITFRSCGPLVTVTLDGATDGGNVCADYTNPFILQGTYSAYYNDPAVQWQSSVDTGKTWQDIPGETTTTYAIPRRMTGVINYRMVVAERANINSLNCRTASNDIYTEIHPVPLHNPPQNILGCLDKNLILPATDPSALQILWKGPNNYSYSLADPLAVVPSIKYADTGLYTLKQNFYFGCTTFDSFFLKIYPSTTISAIPPHPVCEGASQQLSVSSSGGGTYQWYPSTGLSNDAIPNPIARPTDSTEYKVVVTNSFGCKDSAYLTINVYRNLELNAGIDKVILAGDTATLDATIKGTAIDFTWSPPTAISDVHAIRPKVFPIEGTEYTVSATSTVGCGSGMDKVLVTVYKGIKIPNAFTPNGDGNNDKFRVLPLDNYKLVQLIIYNRWGKLLFRTNDKYNGWDGTFNGMVQPPGTYVYHLELVSDQNKRLVKQGTVLLLR</sequence>
<keyword evidence="1" id="KW-0732">Signal</keyword>
<dbReference type="KEGG" id="pgin:FRZ67_14600"/>
<accession>A0A5B8VBS0</accession>
<dbReference type="Gene3D" id="2.60.40.10">
    <property type="entry name" value="Immunoglobulins"/>
    <property type="match status" value="1"/>
</dbReference>
<feature type="chain" id="PRO_5023147158" evidence="1">
    <location>
        <begin position="21"/>
        <end position="647"/>
    </location>
</feature>
<evidence type="ECO:0000313" key="3">
    <source>
        <dbReference type="Proteomes" id="UP000321533"/>
    </source>
</evidence>
<name>A0A5B8VBS0_9BACT</name>
<dbReference type="Gene3D" id="2.60.120.260">
    <property type="entry name" value="Galactose-binding domain-like"/>
    <property type="match status" value="1"/>
</dbReference>
<reference evidence="2 3" key="1">
    <citation type="journal article" date="2016" name="Int. J. Syst. Evol. Microbiol.">
        <title>Panacibacter ginsenosidivorans gen. nov., sp. nov., with ginsenoside converting activity isolated from soil of a ginseng field.</title>
        <authorList>
            <person name="Siddiqi M.Z."/>
            <person name="Muhammad Shafi S."/>
            <person name="Choi K.D."/>
            <person name="Im W.T."/>
        </authorList>
    </citation>
    <scope>NUCLEOTIDE SEQUENCE [LARGE SCALE GENOMIC DNA]</scope>
    <source>
        <strain evidence="2 3">Gsoil1550</strain>
    </source>
</reference>
<dbReference type="OrthoDB" id="1652165at2"/>
<dbReference type="Proteomes" id="UP000321533">
    <property type="component" value="Chromosome"/>
</dbReference>
<dbReference type="InterPro" id="IPR013783">
    <property type="entry name" value="Ig-like_fold"/>
</dbReference>
<organism evidence="2 3">
    <name type="scientific">Panacibacter ginsenosidivorans</name>
    <dbReference type="NCBI Taxonomy" id="1813871"/>
    <lineage>
        <taxon>Bacteria</taxon>
        <taxon>Pseudomonadati</taxon>
        <taxon>Bacteroidota</taxon>
        <taxon>Chitinophagia</taxon>
        <taxon>Chitinophagales</taxon>
        <taxon>Chitinophagaceae</taxon>
        <taxon>Panacibacter</taxon>
    </lineage>
</organism>
<dbReference type="InterPro" id="IPR026341">
    <property type="entry name" value="T9SS_type_B"/>
</dbReference>
<dbReference type="AlphaFoldDB" id="A0A5B8VBS0"/>
<evidence type="ECO:0000256" key="1">
    <source>
        <dbReference type="SAM" id="SignalP"/>
    </source>
</evidence>
<proteinExistence type="predicted"/>
<gene>
    <name evidence="2" type="ORF">FRZ67_14600</name>
</gene>